<dbReference type="PATRIC" id="fig|1408189.4.peg.535"/>
<feature type="transmembrane region" description="Helical" evidence="6">
    <location>
        <begin position="149"/>
        <end position="175"/>
    </location>
</feature>
<feature type="transmembrane region" description="Helical" evidence="6">
    <location>
        <begin position="187"/>
        <end position="206"/>
    </location>
</feature>
<comment type="subcellular location">
    <subcellularLocation>
        <location evidence="1">Cell membrane</location>
        <topology evidence="1">Multi-pass membrane protein</topology>
    </subcellularLocation>
</comment>
<dbReference type="PANTHER" id="PTHR30086:SF20">
    <property type="entry name" value="ARGININE EXPORTER PROTEIN ARGO-RELATED"/>
    <property type="match status" value="1"/>
</dbReference>
<feature type="transmembrane region" description="Helical" evidence="6">
    <location>
        <begin position="70"/>
        <end position="91"/>
    </location>
</feature>
<sequence length="207" mass="22563">MSSSQLFITGLITGLGLIAAIGAQNAFVLRQGIRREYTALVVFICAASDAVLITLGYFSIKYLQDIVPKIVPWMTWAGAFYLIYIGIQSLLSLKNDNALKVSHPDTPNVERWKVRSIAITALALTWLNPHVYLDTVILLGSIAHRYDNGYVFSIGAFSGSVIWFSSLGFAAFKLAPALSSPRAWKTIDVLVALTMFVVAGSLIASIF</sequence>
<evidence type="ECO:0000256" key="6">
    <source>
        <dbReference type="SAM" id="Phobius"/>
    </source>
</evidence>
<evidence type="ECO:0000256" key="5">
    <source>
        <dbReference type="ARBA" id="ARBA00023136"/>
    </source>
</evidence>
<keyword evidence="3 6" id="KW-0812">Transmembrane</keyword>
<evidence type="ECO:0000313" key="7">
    <source>
        <dbReference type="EMBL" id="ALA66818.1"/>
    </source>
</evidence>
<dbReference type="InterPro" id="IPR001123">
    <property type="entry name" value="LeuE-type"/>
</dbReference>
<organism evidence="7 8">
    <name type="scientific">Corynebacterium lactis RW2-5</name>
    <dbReference type="NCBI Taxonomy" id="1408189"/>
    <lineage>
        <taxon>Bacteria</taxon>
        <taxon>Bacillati</taxon>
        <taxon>Actinomycetota</taxon>
        <taxon>Actinomycetes</taxon>
        <taxon>Mycobacteriales</taxon>
        <taxon>Corynebacteriaceae</taxon>
        <taxon>Corynebacterium</taxon>
    </lineage>
</organism>
<evidence type="ECO:0000256" key="3">
    <source>
        <dbReference type="ARBA" id="ARBA00022692"/>
    </source>
</evidence>
<feature type="transmembrane region" description="Helical" evidence="6">
    <location>
        <begin position="6"/>
        <end position="27"/>
    </location>
</feature>
<evidence type="ECO:0000256" key="2">
    <source>
        <dbReference type="ARBA" id="ARBA00022475"/>
    </source>
</evidence>
<dbReference type="Proteomes" id="UP000058446">
    <property type="component" value="Chromosome"/>
</dbReference>
<keyword evidence="2" id="KW-1003">Cell membrane</keyword>
<protein>
    <submittedName>
        <fullName evidence="7">Amino acid transporter</fullName>
    </submittedName>
</protein>
<gene>
    <name evidence="7" type="ORF">CLAC_02690</name>
</gene>
<dbReference type="GO" id="GO:0005886">
    <property type="term" value="C:plasma membrane"/>
    <property type="evidence" value="ECO:0007669"/>
    <property type="project" value="UniProtKB-SubCell"/>
</dbReference>
<keyword evidence="8" id="KW-1185">Reference proteome</keyword>
<evidence type="ECO:0000256" key="1">
    <source>
        <dbReference type="ARBA" id="ARBA00004651"/>
    </source>
</evidence>
<evidence type="ECO:0000313" key="8">
    <source>
        <dbReference type="Proteomes" id="UP000058446"/>
    </source>
</evidence>
<dbReference type="GO" id="GO:0015171">
    <property type="term" value="F:amino acid transmembrane transporter activity"/>
    <property type="evidence" value="ECO:0007669"/>
    <property type="project" value="TreeGrafter"/>
</dbReference>
<dbReference type="Pfam" id="PF01810">
    <property type="entry name" value="LysE"/>
    <property type="match status" value="1"/>
</dbReference>
<dbReference type="KEGG" id="clw:CLAC_02690"/>
<proteinExistence type="predicted"/>
<dbReference type="AlphaFoldDB" id="A0A0K2GYR5"/>
<keyword evidence="4 6" id="KW-1133">Transmembrane helix</keyword>
<dbReference type="STRING" id="1408189.CLAC_02690"/>
<accession>A0A0K2GYR5</accession>
<evidence type="ECO:0000256" key="4">
    <source>
        <dbReference type="ARBA" id="ARBA00022989"/>
    </source>
</evidence>
<name>A0A0K2GYR5_9CORY</name>
<dbReference type="PANTHER" id="PTHR30086">
    <property type="entry name" value="ARGININE EXPORTER PROTEIN ARGO"/>
    <property type="match status" value="1"/>
</dbReference>
<keyword evidence="5 6" id="KW-0472">Membrane</keyword>
<feature type="transmembrane region" description="Helical" evidence="6">
    <location>
        <begin position="39"/>
        <end position="58"/>
    </location>
</feature>
<dbReference type="RefSeq" id="WP_053411575.1">
    <property type="nucleotide sequence ID" value="NZ_CP006841.1"/>
</dbReference>
<dbReference type="EMBL" id="CP006841">
    <property type="protein sequence ID" value="ALA66818.1"/>
    <property type="molecule type" value="Genomic_DNA"/>
</dbReference>
<reference evidence="7 8" key="1">
    <citation type="submission" date="2013-10" db="EMBL/GenBank/DDBJ databases">
        <title>Complete genome sequence of Corynebacterium lactis DSM 45799(T), isolated from raw cow milk.</title>
        <authorList>
            <person name="Ruckert C."/>
            <person name="Albersmeier A."/>
            <person name="Lipski A."/>
            <person name="Kalinowski J."/>
        </authorList>
    </citation>
    <scope>NUCLEOTIDE SEQUENCE [LARGE SCALE GENOMIC DNA]</scope>
    <source>
        <strain evidence="7 8">RW2-5</strain>
    </source>
</reference>